<dbReference type="InterPro" id="IPR007692">
    <property type="entry name" value="DNA_helicase_DnaB"/>
</dbReference>
<proteinExistence type="inferred from homology"/>
<evidence type="ECO:0000256" key="12">
    <source>
        <dbReference type="RuleBase" id="RU362085"/>
    </source>
</evidence>
<evidence type="ECO:0000256" key="10">
    <source>
        <dbReference type="ARBA" id="ARBA00048954"/>
    </source>
</evidence>
<accession>A0A327YHY2</accession>
<dbReference type="InterPro" id="IPR007694">
    <property type="entry name" value="DNA_helicase_DnaB-like_C"/>
</dbReference>
<dbReference type="NCBIfam" id="TIGR00665">
    <property type="entry name" value="DnaB"/>
    <property type="match status" value="1"/>
</dbReference>
<gene>
    <name evidence="14" type="ORF">B0I26_104207</name>
</gene>
<keyword evidence="5 12" id="KW-0378">Hydrolase</keyword>
<dbReference type="GO" id="GO:0042802">
    <property type="term" value="F:identical protein binding"/>
    <property type="evidence" value="ECO:0007669"/>
    <property type="project" value="UniProtKB-ARBA"/>
</dbReference>
<dbReference type="Gene3D" id="3.40.50.300">
    <property type="entry name" value="P-loop containing nucleotide triphosphate hydrolases"/>
    <property type="match status" value="1"/>
</dbReference>
<keyword evidence="2 12" id="KW-0639">Primosome</keyword>
<dbReference type="CDD" id="cd00984">
    <property type="entry name" value="DnaB_C"/>
    <property type="match status" value="1"/>
</dbReference>
<evidence type="ECO:0000256" key="3">
    <source>
        <dbReference type="ARBA" id="ARBA00022705"/>
    </source>
</evidence>
<comment type="similarity">
    <text evidence="1 12">Belongs to the helicase family. DnaB subfamily.</text>
</comment>
<protein>
    <recommendedName>
        <fullName evidence="11 12">Replicative DNA helicase</fullName>
        <ecNumber evidence="11 12">5.6.2.3</ecNumber>
    </recommendedName>
</protein>
<dbReference type="PANTHER" id="PTHR30153:SF2">
    <property type="entry name" value="REPLICATIVE DNA HELICASE"/>
    <property type="match status" value="1"/>
</dbReference>
<dbReference type="PROSITE" id="PS51199">
    <property type="entry name" value="SF4_HELICASE"/>
    <property type="match status" value="1"/>
</dbReference>
<dbReference type="InterPro" id="IPR036185">
    <property type="entry name" value="DNA_heli_DnaB-like_N_sf"/>
</dbReference>
<keyword evidence="7 12" id="KW-0067">ATP-binding</keyword>
<dbReference type="AlphaFoldDB" id="A0A327YHY2"/>
<comment type="caution">
    <text evidence="14">The sequence shown here is derived from an EMBL/GenBank/DDBJ whole genome shotgun (WGS) entry which is preliminary data.</text>
</comment>
<name>A0A327YHY2_9BACL</name>
<evidence type="ECO:0000313" key="14">
    <source>
        <dbReference type="EMBL" id="RAK20553.1"/>
    </source>
</evidence>
<dbReference type="InterPro" id="IPR007693">
    <property type="entry name" value="DNA_helicase_DnaB-like_N"/>
</dbReference>
<dbReference type="GO" id="GO:0016887">
    <property type="term" value="F:ATP hydrolysis activity"/>
    <property type="evidence" value="ECO:0007669"/>
    <property type="project" value="RHEA"/>
</dbReference>
<dbReference type="SUPFAM" id="SSF52540">
    <property type="entry name" value="P-loop containing nucleoside triphosphate hydrolases"/>
    <property type="match status" value="1"/>
</dbReference>
<dbReference type="FunFam" id="1.10.860.10:FF:000001">
    <property type="entry name" value="Replicative DNA helicase"/>
    <property type="match status" value="1"/>
</dbReference>
<dbReference type="GO" id="GO:0005524">
    <property type="term" value="F:ATP binding"/>
    <property type="evidence" value="ECO:0007669"/>
    <property type="project" value="UniProtKB-UniRule"/>
</dbReference>
<dbReference type="Pfam" id="PF03796">
    <property type="entry name" value="DnaB_C"/>
    <property type="match status" value="1"/>
</dbReference>
<dbReference type="EC" id="5.6.2.3" evidence="11 12"/>
<keyword evidence="4 12" id="KW-0547">Nucleotide-binding</keyword>
<comment type="function">
    <text evidence="12">The main replicative DNA helicase, it participates in initiation and elongation during chromosome replication. Travels ahead of the DNA replisome, separating dsDNA into templates for DNA synthesis. A processive ATP-dependent 5'-3' DNA helicase it has DNA-dependent ATPase activity.</text>
</comment>
<organism evidence="14 15">
    <name type="scientific">Paranoxybacillus vitaminiphilus</name>
    <dbReference type="NCBI Taxonomy" id="581036"/>
    <lineage>
        <taxon>Bacteria</taxon>
        <taxon>Bacillati</taxon>
        <taxon>Bacillota</taxon>
        <taxon>Bacilli</taxon>
        <taxon>Bacillales</taxon>
        <taxon>Anoxybacillaceae</taxon>
        <taxon>Paranoxybacillus</taxon>
    </lineage>
</organism>
<keyword evidence="9" id="KW-0413">Isomerase</keyword>
<evidence type="ECO:0000256" key="4">
    <source>
        <dbReference type="ARBA" id="ARBA00022741"/>
    </source>
</evidence>
<reference evidence="14 15" key="1">
    <citation type="submission" date="2018-06" db="EMBL/GenBank/DDBJ databases">
        <title>Genomic Encyclopedia of Type Strains, Phase III (KMG-III): the genomes of soil and plant-associated and newly described type strains.</title>
        <authorList>
            <person name="Whitman W."/>
        </authorList>
    </citation>
    <scope>NUCLEOTIDE SEQUENCE [LARGE SCALE GENOMIC DNA]</scope>
    <source>
        <strain evidence="14 15">CGMCC 1.8979</strain>
    </source>
</reference>
<dbReference type="Gene3D" id="1.10.860.10">
    <property type="entry name" value="DNAb Helicase, Chain A"/>
    <property type="match status" value="1"/>
</dbReference>
<feature type="domain" description="SF4 helicase" evidence="13">
    <location>
        <begin position="182"/>
        <end position="448"/>
    </location>
</feature>
<dbReference type="InterPro" id="IPR016136">
    <property type="entry name" value="DNA_helicase_N/primase_C"/>
</dbReference>
<dbReference type="GO" id="GO:0005829">
    <property type="term" value="C:cytosol"/>
    <property type="evidence" value="ECO:0007669"/>
    <property type="project" value="TreeGrafter"/>
</dbReference>
<dbReference type="GO" id="GO:0003677">
    <property type="term" value="F:DNA binding"/>
    <property type="evidence" value="ECO:0007669"/>
    <property type="project" value="UniProtKB-UniRule"/>
</dbReference>
<evidence type="ECO:0000256" key="7">
    <source>
        <dbReference type="ARBA" id="ARBA00022840"/>
    </source>
</evidence>
<dbReference type="GO" id="GO:1990077">
    <property type="term" value="C:primosome complex"/>
    <property type="evidence" value="ECO:0007669"/>
    <property type="project" value="UniProtKB-UniRule"/>
</dbReference>
<sequence length="457" mass="51024">MKRMSDLFADRIPPQNIEAEQAVLGAIFLDSAALTLASEVLVPEDFYRASHQKIFHAMLKVADKGEPVDLVTVTAELADAKMLEEVGGVSYLSELANSVPTAANVEYYARIVEEKSILRRLIRTATSIAQEGYTREDEVNDLLNEAEKKIMEVSQRKNTGGFQNIKDILVQTYDNIEMLHNRKGEVTGIPTGFIELDRMTAGFQRSDLIIVAARPSVGKTAFALNIAQNVATKTNENVAIFSLEMSAQQLVMRMLCAEGNINAQNLRTGKLTPEDWGKLTMAMGSLSNAGIYIDDTPGIRVSEIRAKCRRLKQESGLGMVLIDYLQLIQGSGRNRENRQQEVSEISRSLKALARELEVPVIALSQLSRSVEQRQDKRPMMSDIRESGSIEQDADIVAFLYRDDYYDKDSENKNIIEIIIAKQRNGPVGTVQLAFIKEYNKFVNLERRFDDANIPPGA</sequence>
<evidence type="ECO:0000259" key="13">
    <source>
        <dbReference type="PROSITE" id="PS51199"/>
    </source>
</evidence>
<dbReference type="EMBL" id="QLMH01000004">
    <property type="protein sequence ID" value="RAK20553.1"/>
    <property type="molecule type" value="Genomic_DNA"/>
</dbReference>
<evidence type="ECO:0000256" key="5">
    <source>
        <dbReference type="ARBA" id="ARBA00022801"/>
    </source>
</evidence>
<evidence type="ECO:0000313" key="15">
    <source>
        <dbReference type="Proteomes" id="UP000248555"/>
    </source>
</evidence>
<dbReference type="NCBIfam" id="NF004384">
    <property type="entry name" value="PRK05748.1"/>
    <property type="match status" value="1"/>
</dbReference>
<evidence type="ECO:0000256" key="2">
    <source>
        <dbReference type="ARBA" id="ARBA00022515"/>
    </source>
</evidence>
<evidence type="ECO:0000256" key="1">
    <source>
        <dbReference type="ARBA" id="ARBA00008428"/>
    </source>
</evidence>
<evidence type="ECO:0000256" key="9">
    <source>
        <dbReference type="ARBA" id="ARBA00023235"/>
    </source>
</evidence>
<dbReference type="GO" id="GO:0006269">
    <property type="term" value="P:DNA replication, synthesis of primer"/>
    <property type="evidence" value="ECO:0007669"/>
    <property type="project" value="UniProtKB-UniRule"/>
</dbReference>
<dbReference type="GO" id="GO:0043139">
    <property type="term" value="F:5'-3' DNA helicase activity"/>
    <property type="evidence" value="ECO:0007669"/>
    <property type="project" value="UniProtKB-EC"/>
</dbReference>
<evidence type="ECO:0000256" key="6">
    <source>
        <dbReference type="ARBA" id="ARBA00022806"/>
    </source>
</evidence>
<dbReference type="PANTHER" id="PTHR30153">
    <property type="entry name" value="REPLICATIVE DNA HELICASE DNAB"/>
    <property type="match status" value="1"/>
</dbReference>
<evidence type="ECO:0000256" key="11">
    <source>
        <dbReference type="NCBIfam" id="TIGR00665"/>
    </source>
</evidence>
<dbReference type="Pfam" id="PF00772">
    <property type="entry name" value="DnaB"/>
    <property type="match status" value="1"/>
</dbReference>
<evidence type="ECO:0000256" key="8">
    <source>
        <dbReference type="ARBA" id="ARBA00023125"/>
    </source>
</evidence>
<keyword evidence="15" id="KW-1185">Reference proteome</keyword>
<keyword evidence="3 12" id="KW-0235">DNA replication</keyword>
<dbReference type="SUPFAM" id="SSF48024">
    <property type="entry name" value="N-terminal domain of DnaB helicase"/>
    <property type="match status" value="1"/>
</dbReference>
<dbReference type="Proteomes" id="UP000248555">
    <property type="component" value="Unassembled WGS sequence"/>
</dbReference>
<comment type="catalytic activity">
    <reaction evidence="10 12">
        <text>ATP + H2O = ADP + phosphate + H(+)</text>
        <dbReference type="Rhea" id="RHEA:13065"/>
        <dbReference type="ChEBI" id="CHEBI:15377"/>
        <dbReference type="ChEBI" id="CHEBI:15378"/>
        <dbReference type="ChEBI" id="CHEBI:30616"/>
        <dbReference type="ChEBI" id="CHEBI:43474"/>
        <dbReference type="ChEBI" id="CHEBI:456216"/>
        <dbReference type="EC" id="5.6.2.3"/>
    </reaction>
</comment>
<dbReference type="FunFam" id="3.40.50.300:FF:000076">
    <property type="entry name" value="Replicative DNA helicase"/>
    <property type="match status" value="1"/>
</dbReference>
<dbReference type="InterPro" id="IPR027417">
    <property type="entry name" value="P-loop_NTPase"/>
</dbReference>
<keyword evidence="8 12" id="KW-0238">DNA-binding</keyword>
<keyword evidence="6 12" id="KW-0347">Helicase</keyword>